<comment type="caution">
    <text evidence="1">The sequence shown here is derived from an EMBL/GenBank/DDBJ whole genome shotgun (WGS) entry which is preliminary data.</text>
</comment>
<accession>A0ABQ0MED4</accession>
<reference evidence="1 2" key="1">
    <citation type="submission" date="2017-04" db="EMBL/GenBank/DDBJ databases">
        <authorList>
            <consortium name="Geobacter pelophilus Genome Sequencing"/>
            <person name="Aoyagi T."/>
            <person name="Koike H."/>
            <person name="Hori T."/>
        </authorList>
    </citation>
    <scope>NUCLEOTIDE SEQUENCE [LARGE SCALE GENOMIC DNA]</scope>
    <source>
        <strain evidence="1 2">Drf2</strain>
    </source>
</reference>
<evidence type="ECO:0000313" key="1">
    <source>
        <dbReference type="EMBL" id="GAW65475.1"/>
    </source>
</evidence>
<gene>
    <name evidence="1" type="ORF">GPEL0_01f0383</name>
</gene>
<proteinExistence type="predicted"/>
<reference evidence="2" key="2">
    <citation type="submission" date="2017-05" db="EMBL/GenBank/DDBJ databases">
        <title>Draft genome sequence of Geobacter pelophilus, a iron(III)-reducing bacteria.</title>
        <authorList>
            <person name="Aoyagi T."/>
            <person name="Koike H."/>
            <person name="Morita T."/>
            <person name="Sato Y."/>
            <person name="Habe H."/>
            <person name="Hori T."/>
        </authorList>
    </citation>
    <scope>NUCLEOTIDE SEQUENCE [LARGE SCALE GENOMIC DNA]</scope>
    <source>
        <strain evidence="2">Drf2</strain>
    </source>
</reference>
<organism evidence="1 2">
    <name type="scientific">Geoanaerobacter pelophilus</name>
    <dbReference type="NCBI Taxonomy" id="60036"/>
    <lineage>
        <taxon>Bacteria</taxon>
        <taxon>Pseudomonadati</taxon>
        <taxon>Thermodesulfobacteriota</taxon>
        <taxon>Desulfuromonadia</taxon>
        <taxon>Geobacterales</taxon>
        <taxon>Geobacteraceae</taxon>
        <taxon>Geoanaerobacter</taxon>
    </lineage>
</organism>
<protein>
    <submittedName>
        <fullName evidence="1">Uncharacterized protein</fullName>
    </submittedName>
</protein>
<dbReference type="Proteomes" id="UP000194153">
    <property type="component" value="Unassembled WGS sequence"/>
</dbReference>
<keyword evidence="2" id="KW-1185">Reference proteome</keyword>
<dbReference type="EMBL" id="BDQG01000001">
    <property type="protein sequence ID" value="GAW65475.1"/>
    <property type="molecule type" value="Genomic_DNA"/>
</dbReference>
<evidence type="ECO:0000313" key="2">
    <source>
        <dbReference type="Proteomes" id="UP000194153"/>
    </source>
</evidence>
<sequence length="41" mass="4741">MNWRRKPDVRAFSGIPARGEVSSGEKLLLLLLQLGFCFYRD</sequence>
<name>A0ABQ0MED4_9BACT</name>